<accession>A0A3S5AFG0</accession>
<evidence type="ECO:0000313" key="3">
    <source>
        <dbReference type="Proteomes" id="UP000784294"/>
    </source>
</evidence>
<sequence>MQVAHFYNSINSQMIPSQQALMLNSALAFERLIKASSSSSSSTSSTKITSSQADEQGPVTWDKMSRVETYISQLQTASRNLMSENRRLRKLHFTVIEKVRLSIN</sequence>
<name>A0A3S5AFG0_9PLAT</name>
<organism evidence="2 3">
    <name type="scientific">Protopolystoma xenopodis</name>
    <dbReference type="NCBI Taxonomy" id="117903"/>
    <lineage>
        <taxon>Eukaryota</taxon>
        <taxon>Metazoa</taxon>
        <taxon>Spiralia</taxon>
        <taxon>Lophotrochozoa</taxon>
        <taxon>Platyhelminthes</taxon>
        <taxon>Monogenea</taxon>
        <taxon>Polyopisthocotylea</taxon>
        <taxon>Polystomatidea</taxon>
        <taxon>Polystomatidae</taxon>
        <taxon>Protopolystoma</taxon>
    </lineage>
</organism>
<dbReference type="AlphaFoldDB" id="A0A3S5AFG0"/>
<feature type="compositionally biased region" description="Low complexity" evidence="1">
    <location>
        <begin position="36"/>
        <end position="51"/>
    </location>
</feature>
<protein>
    <submittedName>
        <fullName evidence="2">Uncharacterized protein</fullName>
    </submittedName>
</protein>
<reference evidence="2" key="1">
    <citation type="submission" date="2018-11" db="EMBL/GenBank/DDBJ databases">
        <authorList>
            <consortium name="Pathogen Informatics"/>
        </authorList>
    </citation>
    <scope>NUCLEOTIDE SEQUENCE</scope>
</reference>
<keyword evidence="3" id="KW-1185">Reference proteome</keyword>
<evidence type="ECO:0000313" key="2">
    <source>
        <dbReference type="EMBL" id="VEL22565.1"/>
    </source>
</evidence>
<dbReference type="EMBL" id="CAAALY010057173">
    <property type="protein sequence ID" value="VEL22565.1"/>
    <property type="molecule type" value="Genomic_DNA"/>
</dbReference>
<evidence type="ECO:0000256" key="1">
    <source>
        <dbReference type="SAM" id="MobiDB-lite"/>
    </source>
</evidence>
<proteinExistence type="predicted"/>
<comment type="caution">
    <text evidence="2">The sequence shown here is derived from an EMBL/GenBank/DDBJ whole genome shotgun (WGS) entry which is preliminary data.</text>
</comment>
<dbReference type="Proteomes" id="UP000784294">
    <property type="component" value="Unassembled WGS sequence"/>
</dbReference>
<feature type="region of interest" description="Disordered" evidence="1">
    <location>
        <begin position="36"/>
        <end position="59"/>
    </location>
</feature>
<gene>
    <name evidence="2" type="ORF">PXEA_LOCUS16005</name>
</gene>
<dbReference type="OrthoDB" id="10252139at2759"/>